<feature type="transmembrane region" description="Helical" evidence="1">
    <location>
        <begin position="168"/>
        <end position="188"/>
    </location>
</feature>
<feature type="transmembrane region" description="Helical" evidence="1">
    <location>
        <begin position="200"/>
        <end position="221"/>
    </location>
</feature>
<keyword evidence="1" id="KW-0472">Membrane</keyword>
<organism evidence="2 3">
    <name type="scientific">Psittacicella hinzii</name>
    <dbReference type="NCBI Taxonomy" id="2028575"/>
    <lineage>
        <taxon>Bacteria</taxon>
        <taxon>Pseudomonadati</taxon>
        <taxon>Pseudomonadota</taxon>
        <taxon>Gammaproteobacteria</taxon>
        <taxon>Pasteurellales</taxon>
        <taxon>Psittacicellaceae</taxon>
        <taxon>Psittacicella</taxon>
    </lineage>
</organism>
<feature type="transmembrane region" description="Helical" evidence="1">
    <location>
        <begin position="12"/>
        <end position="33"/>
    </location>
</feature>
<sequence>MLSHLKHNYHFYLLFLLFIGLARFDIHWQSLFLTEYYRLPFYTLAVISCLFVYTVCFKNASLCNTQSSNFRKLALVTVGYSGYEVLAFFIYRDPSKAQLLVYVALLLVAIIFFFHKDSRLNLDSQSDKYLQAVEAEKKFINIAIYPALLVIFALQNIYYLYVDFSFELYFNPFLQLALGVALANSCLILSKTRLDNFKNLLLVIETLLLILALSFFLYLIIAKFDFLTDNSHISNREVLQYAISFILIALVNLVVAFSKEWKSLAGFILKLASVILYLNLFFISYRVLYY</sequence>
<dbReference type="RefSeq" id="WP_119525249.1">
    <property type="nucleotide sequence ID" value="NZ_NRHC01000057.1"/>
</dbReference>
<keyword evidence="1" id="KW-0812">Transmembrane</keyword>
<feature type="transmembrane region" description="Helical" evidence="1">
    <location>
        <begin position="241"/>
        <end position="257"/>
    </location>
</feature>
<dbReference type="EMBL" id="NRHC01000057">
    <property type="protein sequence ID" value="RIY32402.1"/>
    <property type="molecule type" value="Genomic_DNA"/>
</dbReference>
<proteinExistence type="predicted"/>
<comment type="caution">
    <text evidence="2">The sequence shown here is derived from an EMBL/GenBank/DDBJ whole genome shotgun (WGS) entry which is preliminary data.</text>
</comment>
<dbReference type="OrthoDB" id="5676488at2"/>
<feature type="transmembrane region" description="Helical" evidence="1">
    <location>
        <begin position="39"/>
        <end position="61"/>
    </location>
</feature>
<gene>
    <name evidence="2" type="ORF">CKF54_04900</name>
</gene>
<feature type="transmembrane region" description="Helical" evidence="1">
    <location>
        <begin position="264"/>
        <end position="285"/>
    </location>
</feature>
<reference evidence="2 3" key="1">
    <citation type="submission" date="2017-08" db="EMBL/GenBank/DDBJ databases">
        <title>Reclassification of Bisgaard taxon 37 and 44.</title>
        <authorList>
            <person name="Christensen H."/>
        </authorList>
    </citation>
    <scope>NUCLEOTIDE SEQUENCE [LARGE SCALE GENOMIC DNA]</scope>
    <source>
        <strain evidence="2 3">B96_3</strain>
    </source>
</reference>
<evidence type="ECO:0000256" key="1">
    <source>
        <dbReference type="SAM" id="Phobius"/>
    </source>
</evidence>
<keyword evidence="3" id="KW-1185">Reference proteome</keyword>
<evidence type="ECO:0000313" key="3">
    <source>
        <dbReference type="Proteomes" id="UP000265691"/>
    </source>
</evidence>
<feature type="transmembrane region" description="Helical" evidence="1">
    <location>
        <begin position="97"/>
        <end position="114"/>
    </location>
</feature>
<accession>A0A3A1Y250</accession>
<feature type="transmembrane region" description="Helical" evidence="1">
    <location>
        <begin position="139"/>
        <end position="162"/>
    </location>
</feature>
<evidence type="ECO:0000313" key="2">
    <source>
        <dbReference type="EMBL" id="RIY32402.1"/>
    </source>
</evidence>
<dbReference type="AlphaFoldDB" id="A0A3A1Y250"/>
<keyword evidence="1" id="KW-1133">Transmembrane helix</keyword>
<dbReference type="Proteomes" id="UP000265691">
    <property type="component" value="Unassembled WGS sequence"/>
</dbReference>
<feature type="transmembrane region" description="Helical" evidence="1">
    <location>
        <begin position="73"/>
        <end position="91"/>
    </location>
</feature>
<name>A0A3A1Y250_9GAMM</name>
<protein>
    <submittedName>
        <fullName evidence="2">Uncharacterized protein</fullName>
    </submittedName>
</protein>